<dbReference type="Proteomes" id="UP000509704">
    <property type="component" value="Chromosome 3"/>
</dbReference>
<dbReference type="CDD" id="cd11482">
    <property type="entry name" value="SLC-NCS1sbd_NRT1-like"/>
    <property type="match status" value="1"/>
</dbReference>
<sequence>MADELAAVFSNRSQKYLQKRGSSTEEESEKRNVKVVSSYGGEDDSLSTGSISEKDIEVKTAWQKFYCNWLVVDKAYLGVSLKQSFLNNHDLKPVEEKRRIWSWWNFAYFWLADCFNINTWQVAATGLQLGLNWWQCWITIWIGYGCVGLFVVLASRIGSSYHLSFPIAVRASFGVYFSMWPIINRVVMAIVWYSVQSYLGGSTISLMLKSVFGRNLETRIPDHFNSPNATTYNFMCFFIFWVGSLPFLLIPPHKLKHLFTVKAVMVPFAAFGFLIWAVRKSHGTIALGALNEFEPHGSEFNWIMVRSVVGCLANFATLIVNAPDFARFSTTKNSSLWIQLVAIPFLFSITCLVGIIVTAAGFQLYGINYWSPIDVLAQFLETTFTRGTRAGVFLISFVFTVAQLGTNISANSLSCGTDMTALFPRFINIRRGSLFCAAIALCICPWNLLATSNKFTMALSAYAIFLSSIAGIVFADYFVVRRGYVKITHLYSNQKGSFYMYNKYGCNWRAAVAYLCGIAPNLPGFIGTVGAPAITVSQGALNLYYLNYYIGYFISALIYIVLCYFFPVPGQPVKNILKDKGFFQRWADVEDFDNEWKMTLKKKDLTDDVVDVYEYGTGKAFF</sequence>
<dbReference type="InterPro" id="IPR001248">
    <property type="entry name" value="Pur-cyt_permease"/>
</dbReference>
<dbReference type="AlphaFoldDB" id="A0A7H9AZS5"/>
<dbReference type="GO" id="GO:0005886">
    <property type="term" value="C:plasma membrane"/>
    <property type="evidence" value="ECO:0007669"/>
    <property type="project" value="TreeGrafter"/>
</dbReference>
<keyword evidence="5 7" id="KW-0472">Membrane</keyword>
<gene>
    <name evidence="8" type="ORF">HG535_0C02180</name>
</gene>
<dbReference type="PANTHER" id="PTHR30618">
    <property type="entry name" value="NCS1 FAMILY PURINE/PYRIMIDINE TRANSPORTER"/>
    <property type="match status" value="1"/>
</dbReference>
<feature type="transmembrane region" description="Helical" evidence="7">
    <location>
        <begin position="461"/>
        <end position="480"/>
    </location>
</feature>
<feature type="transmembrane region" description="Helical" evidence="7">
    <location>
        <begin position="257"/>
        <end position="278"/>
    </location>
</feature>
<comment type="subcellular location">
    <subcellularLocation>
        <location evidence="1">Membrane</location>
        <topology evidence="1">Multi-pass membrane protein</topology>
    </subcellularLocation>
</comment>
<evidence type="ECO:0008006" key="10">
    <source>
        <dbReference type="Google" id="ProtNLM"/>
    </source>
</evidence>
<evidence type="ECO:0000256" key="1">
    <source>
        <dbReference type="ARBA" id="ARBA00004141"/>
    </source>
</evidence>
<dbReference type="EMBL" id="CP058606">
    <property type="protein sequence ID" value="QLG71868.1"/>
    <property type="molecule type" value="Genomic_DNA"/>
</dbReference>
<evidence type="ECO:0000256" key="5">
    <source>
        <dbReference type="ARBA" id="ARBA00023136"/>
    </source>
</evidence>
<keyword evidence="4 7" id="KW-1133">Transmembrane helix</keyword>
<feature type="transmembrane region" description="Helical" evidence="7">
    <location>
        <begin position="546"/>
        <end position="566"/>
    </location>
</feature>
<proteinExistence type="inferred from homology"/>
<feature type="region of interest" description="Disordered" evidence="6">
    <location>
        <begin position="15"/>
        <end position="34"/>
    </location>
</feature>
<dbReference type="RefSeq" id="XP_037143596.1">
    <property type="nucleotide sequence ID" value="XM_037287701.1"/>
</dbReference>
<keyword evidence="3 7" id="KW-0812">Transmembrane</keyword>
<dbReference type="Gene3D" id="1.10.4160.10">
    <property type="entry name" value="Hydantoin permease"/>
    <property type="match status" value="1"/>
</dbReference>
<dbReference type="GO" id="GO:0015205">
    <property type="term" value="F:nucleobase transmembrane transporter activity"/>
    <property type="evidence" value="ECO:0007669"/>
    <property type="project" value="TreeGrafter"/>
</dbReference>
<dbReference type="PANTHER" id="PTHR30618:SF2">
    <property type="entry name" value="ALLANTOIN PERMEASE-RELATED"/>
    <property type="match status" value="1"/>
</dbReference>
<name>A0A7H9AZS5_ZYGMR</name>
<accession>A0A7H9AZS5</accession>
<feature type="transmembrane region" description="Helical" evidence="7">
    <location>
        <begin position="232"/>
        <end position="250"/>
    </location>
</feature>
<feature type="transmembrane region" description="Helical" evidence="7">
    <location>
        <begin position="136"/>
        <end position="157"/>
    </location>
</feature>
<dbReference type="KEGG" id="zmk:HG535_0C02180"/>
<feature type="transmembrane region" description="Helical" evidence="7">
    <location>
        <begin position="511"/>
        <end position="534"/>
    </location>
</feature>
<evidence type="ECO:0000256" key="6">
    <source>
        <dbReference type="SAM" id="MobiDB-lite"/>
    </source>
</evidence>
<comment type="similarity">
    <text evidence="2">Belongs to the purine-cytosine permease (2.A.39) family.</text>
</comment>
<evidence type="ECO:0000256" key="4">
    <source>
        <dbReference type="ARBA" id="ARBA00022989"/>
    </source>
</evidence>
<evidence type="ECO:0000256" key="2">
    <source>
        <dbReference type="ARBA" id="ARBA00008974"/>
    </source>
</evidence>
<evidence type="ECO:0000313" key="9">
    <source>
        <dbReference type="Proteomes" id="UP000509704"/>
    </source>
</evidence>
<keyword evidence="9" id="KW-1185">Reference proteome</keyword>
<dbReference type="InterPro" id="IPR012681">
    <property type="entry name" value="NCS1"/>
</dbReference>
<feature type="transmembrane region" description="Helical" evidence="7">
    <location>
        <begin position="300"/>
        <end position="320"/>
    </location>
</feature>
<dbReference type="GeneID" id="59235565"/>
<dbReference type="InterPro" id="IPR045225">
    <property type="entry name" value="Uracil/uridine/allantoin_perm"/>
</dbReference>
<feature type="transmembrane region" description="Helical" evidence="7">
    <location>
        <begin position="390"/>
        <end position="410"/>
    </location>
</feature>
<evidence type="ECO:0000313" key="8">
    <source>
        <dbReference type="EMBL" id="QLG71868.1"/>
    </source>
</evidence>
<organism evidence="8 9">
    <name type="scientific">Zygotorulaspora mrakii</name>
    <name type="common">Zygosaccharomyces mrakii</name>
    <dbReference type="NCBI Taxonomy" id="42260"/>
    <lineage>
        <taxon>Eukaryota</taxon>
        <taxon>Fungi</taxon>
        <taxon>Dikarya</taxon>
        <taxon>Ascomycota</taxon>
        <taxon>Saccharomycotina</taxon>
        <taxon>Saccharomycetes</taxon>
        <taxon>Saccharomycetales</taxon>
        <taxon>Saccharomycetaceae</taxon>
        <taxon>Zygotorulaspora</taxon>
    </lineage>
</organism>
<feature type="transmembrane region" description="Helical" evidence="7">
    <location>
        <begin position="341"/>
        <end position="370"/>
    </location>
</feature>
<dbReference type="Pfam" id="PF02133">
    <property type="entry name" value="Transp_cyt_pur"/>
    <property type="match status" value="1"/>
</dbReference>
<dbReference type="NCBIfam" id="TIGR00800">
    <property type="entry name" value="ncs1"/>
    <property type="match status" value="1"/>
</dbReference>
<evidence type="ECO:0000256" key="7">
    <source>
        <dbReference type="SAM" id="Phobius"/>
    </source>
</evidence>
<dbReference type="OrthoDB" id="2018619at2759"/>
<feature type="transmembrane region" description="Helical" evidence="7">
    <location>
        <begin position="431"/>
        <end position="449"/>
    </location>
</feature>
<protein>
    <recommendedName>
        <fullName evidence="10">Uracil permease</fullName>
    </recommendedName>
</protein>
<evidence type="ECO:0000256" key="3">
    <source>
        <dbReference type="ARBA" id="ARBA00022692"/>
    </source>
</evidence>
<reference evidence="8 9" key="1">
    <citation type="submission" date="2020-07" db="EMBL/GenBank/DDBJ databases">
        <title>The yeast mating-type switching endonuclease HO is a domesticated member of an unorthodox homing genetic element family.</title>
        <authorList>
            <person name="Coughlan A.Y."/>
            <person name="Lombardi L."/>
            <person name="Braun-Galleani S."/>
            <person name="Martos A.R."/>
            <person name="Galeote V."/>
            <person name="Bigey F."/>
            <person name="Dequin S."/>
            <person name="Byrne K.P."/>
            <person name="Wolfe K.H."/>
        </authorList>
    </citation>
    <scope>NUCLEOTIDE SEQUENCE [LARGE SCALE GENOMIC DNA]</scope>
    <source>
        <strain evidence="8 9">NRRL Y-6702</strain>
    </source>
</reference>
<dbReference type="FunFam" id="1.10.4160.10:FF:000001">
    <property type="entry name" value="Uracil permease, putative"/>
    <property type="match status" value="1"/>
</dbReference>